<evidence type="ECO:0000313" key="1">
    <source>
        <dbReference type="EMBL" id="MPR28054.1"/>
    </source>
</evidence>
<dbReference type="AlphaFoldDB" id="A0A5N7MPL3"/>
<dbReference type="OrthoDB" id="7596689at2"/>
<proteinExistence type="predicted"/>
<reference evidence="1 2" key="1">
    <citation type="journal article" date="2019" name="Syst. Appl. Microbiol.">
        <title>Microvirga tunisiensis sp. nov., a root nodule symbiotic bacterium isolated from Lupinus micranthus and L. luteus grown in Northern Tunisia.</title>
        <authorList>
            <person name="Msaddak A."/>
            <person name="Rejili M."/>
            <person name="Duran D."/>
            <person name="Mars M."/>
            <person name="Palacios J.M."/>
            <person name="Ruiz-Argueso T."/>
            <person name="Rey L."/>
            <person name="Imperial J."/>
        </authorList>
    </citation>
    <scope>NUCLEOTIDE SEQUENCE [LARGE SCALE GENOMIC DNA]</scope>
    <source>
        <strain evidence="1 2">Lmie10</strain>
    </source>
</reference>
<comment type="caution">
    <text evidence="1">The sequence shown here is derived from an EMBL/GenBank/DDBJ whole genome shotgun (WGS) entry which is preliminary data.</text>
</comment>
<organism evidence="1 2">
    <name type="scientific">Microvirga tunisiensis</name>
    <dbReference type="NCBI Taxonomy" id="2108360"/>
    <lineage>
        <taxon>Bacteria</taxon>
        <taxon>Pseudomonadati</taxon>
        <taxon>Pseudomonadota</taxon>
        <taxon>Alphaproteobacteria</taxon>
        <taxon>Hyphomicrobiales</taxon>
        <taxon>Methylobacteriaceae</taxon>
        <taxon>Microvirga</taxon>
    </lineage>
</organism>
<gene>
    <name evidence="1" type="ORF">FS320_23555</name>
</gene>
<name>A0A5N7MPL3_9HYPH</name>
<dbReference type="Proteomes" id="UP000403266">
    <property type="component" value="Unassembled WGS sequence"/>
</dbReference>
<dbReference type="EMBL" id="VOSK01000121">
    <property type="protein sequence ID" value="MPR28054.1"/>
    <property type="molecule type" value="Genomic_DNA"/>
</dbReference>
<dbReference type="RefSeq" id="WP_152714359.1">
    <property type="nucleotide sequence ID" value="NZ_VOSJ01000122.1"/>
</dbReference>
<evidence type="ECO:0000313" key="2">
    <source>
        <dbReference type="Proteomes" id="UP000403266"/>
    </source>
</evidence>
<protein>
    <submittedName>
        <fullName evidence="1">Uncharacterized protein</fullName>
    </submittedName>
</protein>
<keyword evidence="2" id="KW-1185">Reference proteome</keyword>
<accession>A0A5N7MPL3</accession>
<sequence length="68" mass="7556">MTEAMTQEEFCARFKAHMLNVAGSTTFEDGGSIADYADITAPTYWDDPVLRKEGPEMSAEADISYWGE</sequence>